<organism evidence="9 10">
    <name type="scientific">Dermacoccus abyssi</name>
    <dbReference type="NCBI Taxonomy" id="322596"/>
    <lineage>
        <taxon>Bacteria</taxon>
        <taxon>Bacillati</taxon>
        <taxon>Actinomycetota</taxon>
        <taxon>Actinomycetes</taxon>
        <taxon>Micrococcales</taxon>
        <taxon>Dermacoccaceae</taxon>
        <taxon>Dermacoccus</taxon>
    </lineage>
</organism>
<feature type="binding site" evidence="7">
    <location>
        <position position="148"/>
    </location>
    <ligand>
        <name>FMN</name>
        <dbReference type="ChEBI" id="CHEBI:58210"/>
    </ligand>
</feature>
<feature type="domain" description="FMN hydroxy acid dehydrogenase" evidence="8">
    <location>
        <begin position="40"/>
        <end position="417"/>
    </location>
</feature>
<feature type="binding site" evidence="7">
    <location>
        <position position="66"/>
    </location>
    <ligand>
        <name>glyoxylate</name>
        <dbReference type="ChEBI" id="CHEBI:36655"/>
    </ligand>
</feature>
<evidence type="ECO:0000256" key="7">
    <source>
        <dbReference type="PIRSR" id="PIRSR000138-2"/>
    </source>
</evidence>
<feature type="binding site" evidence="7">
    <location>
        <position position="207"/>
    </location>
    <ligand>
        <name>glyoxylate</name>
        <dbReference type="ChEBI" id="CHEBI:36655"/>
    </ligand>
</feature>
<gene>
    <name evidence="9" type="ORF">D1832_05895</name>
</gene>
<dbReference type="PANTHER" id="PTHR10578:SF107">
    <property type="entry name" value="2-HYDROXYACID OXIDASE 1"/>
    <property type="match status" value="1"/>
</dbReference>
<evidence type="ECO:0000256" key="1">
    <source>
        <dbReference type="ARBA" id="ARBA00001917"/>
    </source>
</evidence>
<dbReference type="PROSITE" id="PS00557">
    <property type="entry name" value="FMN_HYDROXY_ACID_DH_1"/>
    <property type="match status" value="1"/>
</dbReference>
<evidence type="ECO:0000259" key="8">
    <source>
        <dbReference type="PROSITE" id="PS51349"/>
    </source>
</evidence>
<evidence type="ECO:0000256" key="2">
    <source>
        <dbReference type="ARBA" id="ARBA00022630"/>
    </source>
</evidence>
<dbReference type="AlphaFoldDB" id="A0A417Z6X2"/>
<dbReference type="GO" id="GO:0010181">
    <property type="term" value="F:FMN binding"/>
    <property type="evidence" value="ECO:0007669"/>
    <property type="project" value="InterPro"/>
</dbReference>
<feature type="binding site" evidence="7">
    <location>
        <position position="170"/>
    </location>
    <ligand>
        <name>FMN</name>
        <dbReference type="ChEBI" id="CHEBI:58210"/>
    </ligand>
</feature>
<dbReference type="PANTHER" id="PTHR10578">
    <property type="entry name" value="S -2-HYDROXY-ACID OXIDASE-RELATED"/>
    <property type="match status" value="1"/>
</dbReference>
<keyword evidence="2 7" id="KW-0285">Flavoprotein</keyword>
<evidence type="ECO:0000313" key="9">
    <source>
        <dbReference type="EMBL" id="RHW46358.1"/>
    </source>
</evidence>
<dbReference type="FunFam" id="3.20.20.70:FF:000029">
    <property type="entry name" value="L-lactate dehydrogenase"/>
    <property type="match status" value="1"/>
</dbReference>
<dbReference type="InterPro" id="IPR037396">
    <property type="entry name" value="FMN_HAD"/>
</dbReference>
<dbReference type="InterPro" id="IPR013785">
    <property type="entry name" value="Aldolase_TIM"/>
</dbReference>
<evidence type="ECO:0000256" key="5">
    <source>
        <dbReference type="ARBA" id="ARBA00024042"/>
    </source>
</evidence>
<dbReference type="GO" id="GO:0016614">
    <property type="term" value="F:oxidoreductase activity, acting on CH-OH group of donors"/>
    <property type="evidence" value="ECO:0007669"/>
    <property type="project" value="UniProtKB-ARBA"/>
</dbReference>
<dbReference type="Pfam" id="PF01070">
    <property type="entry name" value="FMN_dh"/>
    <property type="match status" value="1"/>
</dbReference>
<feature type="binding site" evidence="7">
    <location>
        <position position="172"/>
    </location>
    <ligand>
        <name>glyoxylate</name>
        <dbReference type="ChEBI" id="CHEBI:36655"/>
    </ligand>
</feature>
<protein>
    <submittedName>
        <fullName evidence="9">Alpha-hydroxy-acid oxidizing protein</fullName>
    </submittedName>
</protein>
<sequence>MTSSHHSRPIPAALERRMPDVRELASLVRFAKPSTDRVGRRLEKATSVWELREIAKRRTPKAPFDYVDGAAEAEISLRRSRLSYRNVEFVPHVLHDVSDADTSTEIFGRRVAMPLGIAPTGFTRMMHSEGEYAGSAAAADADIPFCLSTMGTASIEDVATHAPDGDNWFQLYLWNDREASAALVERAWQAGFRTLVVTVDTAIAGARLRDTRNGFSIPPQLTARTVLDAAAHPHWWFDFLTHEPLSFASLSRSSGTVADLVNRMFDPSLDHDDIAWLAQLWPGRLVVKGVQSVPDAARIAEGGVDGIILSNHGGRQLDRAPIPLHLLPEVRAELGDAFSIGIDTGIMDGADVVAAVALGADYALVGRAYMYGLMAGGQRGVTRMLDLMHTSMRRTMRLVGVNAIDDLTPEHVNLMTPQPARGHWV</sequence>
<feature type="binding site" evidence="7">
    <location>
        <position position="315"/>
    </location>
    <ligand>
        <name>glyoxylate</name>
        <dbReference type="ChEBI" id="CHEBI:36655"/>
    </ligand>
</feature>
<dbReference type="InterPro" id="IPR012133">
    <property type="entry name" value="Alpha-hydoxy_acid_DH_FMN"/>
</dbReference>
<dbReference type="RefSeq" id="WP_118913045.1">
    <property type="nucleotide sequence ID" value="NZ_CBCRVH010000004.1"/>
</dbReference>
<feature type="binding site" evidence="7">
    <location>
        <position position="288"/>
    </location>
    <ligand>
        <name>FMN</name>
        <dbReference type="ChEBI" id="CHEBI:58210"/>
    </ligand>
</feature>
<feature type="binding site" evidence="7">
    <location>
        <begin position="366"/>
        <end position="367"/>
    </location>
    <ligand>
        <name>FMN</name>
        <dbReference type="ChEBI" id="CHEBI:58210"/>
    </ligand>
</feature>
<comment type="cofactor">
    <cofactor evidence="1">
        <name>FMN</name>
        <dbReference type="ChEBI" id="CHEBI:58210"/>
    </cofactor>
</comment>
<feature type="binding site" evidence="7">
    <location>
        <position position="198"/>
    </location>
    <ligand>
        <name>FMN</name>
        <dbReference type="ChEBI" id="CHEBI:58210"/>
    </ligand>
</feature>
<feature type="binding site" evidence="7">
    <location>
        <position position="312"/>
    </location>
    <ligand>
        <name>glyoxylate</name>
        <dbReference type="ChEBI" id="CHEBI:36655"/>
    </ligand>
</feature>
<evidence type="ECO:0000313" key="10">
    <source>
        <dbReference type="Proteomes" id="UP000285376"/>
    </source>
</evidence>
<dbReference type="SUPFAM" id="SSF51395">
    <property type="entry name" value="FMN-linked oxidoreductases"/>
    <property type="match status" value="1"/>
</dbReference>
<feature type="binding site" evidence="7">
    <location>
        <begin position="119"/>
        <end position="121"/>
    </location>
    <ligand>
        <name>FMN</name>
        <dbReference type="ChEBI" id="CHEBI:58210"/>
    </ligand>
</feature>
<dbReference type="PROSITE" id="PS51349">
    <property type="entry name" value="FMN_HYDROXY_ACID_DH_2"/>
    <property type="match status" value="1"/>
</dbReference>
<keyword evidence="3 7" id="KW-0288">FMN</keyword>
<comment type="caution">
    <text evidence="9">The sequence shown here is derived from an EMBL/GenBank/DDBJ whole genome shotgun (WGS) entry which is preliminary data.</text>
</comment>
<dbReference type="InterPro" id="IPR008259">
    <property type="entry name" value="FMN_hydac_DH_AS"/>
</dbReference>
<evidence type="ECO:0000256" key="6">
    <source>
        <dbReference type="PIRSR" id="PIRSR000138-1"/>
    </source>
</evidence>
<name>A0A417Z6X2_9MICO</name>
<dbReference type="InterPro" id="IPR000262">
    <property type="entry name" value="FMN-dep_DH"/>
</dbReference>
<feature type="active site" description="Proton acceptor" evidence="6">
    <location>
        <position position="312"/>
    </location>
</feature>
<evidence type="ECO:0000256" key="3">
    <source>
        <dbReference type="ARBA" id="ARBA00022643"/>
    </source>
</evidence>
<feature type="binding site" evidence="7">
    <location>
        <position position="310"/>
    </location>
    <ligand>
        <name>FMN</name>
        <dbReference type="ChEBI" id="CHEBI:58210"/>
    </ligand>
</feature>
<dbReference type="PIRSF" id="PIRSF000138">
    <property type="entry name" value="Al-hdrx_acd_dh"/>
    <property type="match status" value="1"/>
</dbReference>
<comment type="similarity">
    <text evidence="5">Belongs to the FMN-dependent alpha-hydroxy acid dehydrogenase family.</text>
</comment>
<keyword evidence="4" id="KW-0560">Oxidoreductase</keyword>
<dbReference type="EMBL" id="QWLM01000005">
    <property type="protein sequence ID" value="RHW46358.1"/>
    <property type="molecule type" value="Genomic_DNA"/>
</dbReference>
<accession>A0A417Z6X2</accession>
<proteinExistence type="inferred from homology"/>
<dbReference type="Gene3D" id="3.20.20.70">
    <property type="entry name" value="Aldolase class I"/>
    <property type="match status" value="1"/>
</dbReference>
<dbReference type="CDD" id="cd02809">
    <property type="entry name" value="alpha_hydroxyacid_oxid_FMN"/>
    <property type="match status" value="1"/>
</dbReference>
<evidence type="ECO:0000256" key="4">
    <source>
        <dbReference type="ARBA" id="ARBA00023002"/>
    </source>
</evidence>
<dbReference type="Proteomes" id="UP000285376">
    <property type="component" value="Unassembled WGS sequence"/>
</dbReference>
<reference evidence="9 10" key="1">
    <citation type="submission" date="2018-08" db="EMBL/GenBank/DDBJ databases">
        <title>Whole genome sequence analysis of Dermacoccus abyssi bacteria isolated from Deep Mariana trench Micromonospora spp reveals genes involved in the environmental adaptation and production of secondary metabolites.</title>
        <authorList>
            <person name="Abdel-Mageed W.M."/>
            <person name="Lehri B."/>
            <person name="Nouioui I."/>
            <person name="Goodfellow I."/>
            <person name="Jaspars M."/>
            <person name="Karlyshev A."/>
        </authorList>
    </citation>
    <scope>NUCLEOTIDE SEQUENCE [LARGE SCALE GENOMIC DNA]</scope>
    <source>
        <strain evidence="9 10">MT1.1</strain>
    </source>
</reference>